<keyword evidence="1" id="KW-0472">Membrane</keyword>
<feature type="transmembrane region" description="Helical" evidence="1">
    <location>
        <begin position="29"/>
        <end position="52"/>
    </location>
</feature>
<protein>
    <submittedName>
        <fullName evidence="2">Uncharacterized protein</fullName>
    </submittedName>
</protein>
<dbReference type="Proteomes" id="UP000078200">
    <property type="component" value="Unassembled WGS sequence"/>
</dbReference>
<dbReference type="VEuPathDB" id="VectorBase:GAUT011225"/>
<sequence>MAISLPSELFNVSAATNALVRSINNSWNLFGSLLQAAAAAAAAAIAFCWLMASKLNGLLLHTRTHTNLDVCLHLLRMLTQNENVIKIGSRTTVSSYLYNKIRCVCRQHTLNCFPKAKK</sequence>
<accession>A0A1A9UPH4</accession>
<organism evidence="2 3">
    <name type="scientific">Glossina austeni</name>
    <name type="common">Savannah tsetse fly</name>
    <dbReference type="NCBI Taxonomy" id="7395"/>
    <lineage>
        <taxon>Eukaryota</taxon>
        <taxon>Metazoa</taxon>
        <taxon>Ecdysozoa</taxon>
        <taxon>Arthropoda</taxon>
        <taxon>Hexapoda</taxon>
        <taxon>Insecta</taxon>
        <taxon>Pterygota</taxon>
        <taxon>Neoptera</taxon>
        <taxon>Endopterygota</taxon>
        <taxon>Diptera</taxon>
        <taxon>Brachycera</taxon>
        <taxon>Muscomorpha</taxon>
        <taxon>Hippoboscoidea</taxon>
        <taxon>Glossinidae</taxon>
        <taxon>Glossina</taxon>
    </lineage>
</organism>
<name>A0A1A9UPH4_GLOAU</name>
<evidence type="ECO:0000313" key="3">
    <source>
        <dbReference type="Proteomes" id="UP000078200"/>
    </source>
</evidence>
<dbReference type="AlphaFoldDB" id="A0A1A9UPH4"/>
<proteinExistence type="predicted"/>
<evidence type="ECO:0000256" key="1">
    <source>
        <dbReference type="SAM" id="Phobius"/>
    </source>
</evidence>
<evidence type="ECO:0000313" key="2">
    <source>
        <dbReference type="EnsemblMetazoa" id="GAUT011225-PA"/>
    </source>
</evidence>
<dbReference type="EnsemblMetazoa" id="GAUT011225-RA">
    <property type="protein sequence ID" value="GAUT011225-PA"/>
    <property type="gene ID" value="GAUT011225"/>
</dbReference>
<keyword evidence="1" id="KW-1133">Transmembrane helix</keyword>
<keyword evidence="1" id="KW-0812">Transmembrane</keyword>
<keyword evidence="3" id="KW-1185">Reference proteome</keyword>
<reference evidence="2" key="1">
    <citation type="submission" date="2020-05" db="UniProtKB">
        <authorList>
            <consortium name="EnsemblMetazoa"/>
        </authorList>
    </citation>
    <scope>IDENTIFICATION</scope>
    <source>
        <strain evidence="2">TTRI</strain>
    </source>
</reference>